<feature type="DNA-binding region" description="H-T-H motif" evidence="7">
    <location>
        <begin position="26"/>
        <end position="45"/>
    </location>
</feature>
<evidence type="ECO:0000259" key="8">
    <source>
        <dbReference type="PROSITE" id="PS50977"/>
    </source>
</evidence>
<reference evidence="9 10" key="1">
    <citation type="journal article" date="2014" name="PLoS ONE">
        <title>Physiological and genomic features of a novel sulfur-oxidizing gammaproteobacterium belonging to a previously uncultivated symbiotic lineage isolated from a hydrothermal vent.</title>
        <authorList>
            <person name="Nunoura T."/>
            <person name="Takaki Y."/>
            <person name="Kazama H."/>
            <person name="Kakuta J."/>
            <person name="Shimamura S."/>
            <person name="Makita H."/>
            <person name="Hirai M."/>
            <person name="Miyazaki M."/>
            <person name="Takai K."/>
        </authorList>
    </citation>
    <scope>NUCLEOTIDE SEQUENCE [LARGE SCALE GENOMIC DNA]</scope>
    <source>
        <strain evidence="9 10">Hiromi1</strain>
    </source>
</reference>
<evidence type="ECO:0000313" key="9">
    <source>
        <dbReference type="EMBL" id="BAO43951.1"/>
    </source>
</evidence>
<evidence type="ECO:0000256" key="4">
    <source>
        <dbReference type="ARBA" id="ARBA00023125"/>
    </source>
</evidence>
<dbReference type="PANTHER" id="PTHR30055:SF183">
    <property type="entry name" value="NUCLEOID OCCLUSION FACTOR SLMA"/>
    <property type="match status" value="1"/>
</dbReference>
<keyword evidence="3" id="KW-0175">Coiled coil</keyword>
<dbReference type="PROSITE" id="PS50977">
    <property type="entry name" value="HTH_TETR_2"/>
    <property type="match status" value="1"/>
</dbReference>
<dbReference type="GO" id="GO:0051301">
    <property type="term" value="P:cell division"/>
    <property type="evidence" value="ECO:0007669"/>
    <property type="project" value="UniProtKB-KW"/>
</dbReference>
<dbReference type="GO" id="GO:0000976">
    <property type="term" value="F:transcription cis-regulatory region binding"/>
    <property type="evidence" value="ECO:0007669"/>
    <property type="project" value="TreeGrafter"/>
</dbReference>
<dbReference type="Gene3D" id="1.10.357.10">
    <property type="entry name" value="Tetracycline Repressor, domain 2"/>
    <property type="match status" value="1"/>
</dbReference>
<evidence type="ECO:0000256" key="2">
    <source>
        <dbReference type="ARBA" id="ARBA00022618"/>
    </source>
</evidence>
<feature type="domain" description="HTH tetR-type" evidence="8">
    <location>
        <begin position="3"/>
        <end position="63"/>
    </location>
</feature>
<dbReference type="SUPFAM" id="SSF46689">
    <property type="entry name" value="Homeodomain-like"/>
    <property type="match status" value="1"/>
</dbReference>
<keyword evidence="5 6" id="KW-0131">Cell cycle</keyword>
<proteinExistence type="inferred from homology"/>
<dbReference type="EMBL" id="AP012273">
    <property type="protein sequence ID" value="BAO43951.1"/>
    <property type="molecule type" value="Genomic_DNA"/>
</dbReference>
<keyword evidence="4 6" id="KW-0238">DNA-binding</keyword>
<dbReference type="HAMAP" id="MF_01839">
    <property type="entry name" value="NO_factor_SlmA"/>
    <property type="match status" value="1"/>
</dbReference>
<evidence type="ECO:0000256" key="3">
    <source>
        <dbReference type="ARBA" id="ARBA00023054"/>
    </source>
</evidence>
<comment type="similarity">
    <text evidence="6">Belongs to the nucleoid occlusion factor SlmA family.</text>
</comment>
<dbReference type="PANTHER" id="PTHR30055">
    <property type="entry name" value="HTH-TYPE TRANSCRIPTIONAL REGULATOR RUTR"/>
    <property type="match status" value="1"/>
</dbReference>
<comment type="subunit">
    <text evidence="6">Homodimer. Interacts with FtsZ.</text>
</comment>
<evidence type="ECO:0000256" key="5">
    <source>
        <dbReference type="ARBA" id="ARBA00023306"/>
    </source>
</evidence>
<evidence type="ECO:0000256" key="6">
    <source>
        <dbReference type="HAMAP-Rule" id="MF_01839"/>
    </source>
</evidence>
<dbReference type="InterPro" id="IPR036271">
    <property type="entry name" value="Tet_transcr_reg_TetR-rel_C_sf"/>
</dbReference>
<dbReference type="InterPro" id="IPR054580">
    <property type="entry name" value="SlmA-like_C"/>
</dbReference>
<dbReference type="AlphaFoldDB" id="A0A7U6GHX3"/>
<evidence type="ECO:0000256" key="1">
    <source>
        <dbReference type="ARBA" id="ARBA00022490"/>
    </source>
</evidence>
<dbReference type="InterPro" id="IPR001647">
    <property type="entry name" value="HTH_TetR"/>
</dbReference>
<dbReference type="GO" id="GO:0043590">
    <property type="term" value="C:bacterial nucleoid"/>
    <property type="evidence" value="ECO:0007669"/>
    <property type="project" value="UniProtKB-UniRule"/>
</dbReference>
<dbReference type="RefSeq" id="WP_041066229.1">
    <property type="nucleotide sequence ID" value="NZ_AP012273.1"/>
</dbReference>
<dbReference type="InterPro" id="IPR009057">
    <property type="entry name" value="Homeodomain-like_sf"/>
</dbReference>
<comment type="function">
    <text evidence="6">Required for nucleoid occlusion (NO) phenomenon, which prevents Z-ring formation and cell division over the nucleoid. Acts as a DNA-associated cell division inhibitor that binds simultaneously chromosomal DNA and FtsZ, and disrupts the assembly of FtsZ polymers. SlmA-DNA-binding sequences (SBS) are dispersed on non-Ter regions of the chromosome, preventing FtsZ polymerization at these regions.</text>
</comment>
<dbReference type="KEGG" id="tbn:TBH_C1021"/>
<dbReference type="GO" id="GO:0005737">
    <property type="term" value="C:cytoplasm"/>
    <property type="evidence" value="ECO:0007669"/>
    <property type="project" value="UniProtKB-UniRule"/>
</dbReference>
<dbReference type="Pfam" id="PF00440">
    <property type="entry name" value="TetR_N"/>
    <property type="match status" value="1"/>
</dbReference>
<dbReference type="Proteomes" id="UP000031631">
    <property type="component" value="Chromosome"/>
</dbReference>
<dbReference type="Pfam" id="PF22276">
    <property type="entry name" value="SlmA-like_C"/>
    <property type="match status" value="1"/>
</dbReference>
<keyword evidence="1 6" id="KW-0963">Cytoplasm</keyword>
<dbReference type="OrthoDB" id="9179041at2"/>
<dbReference type="GO" id="GO:0010974">
    <property type="term" value="P:negative regulation of division septum assembly"/>
    <property type="evidence" value="ECO:0007669"/>
    <property type="project" value="InterPro"/>
</dbReference>
<accession>A0A7U6GHX3</accession>
<dbReference type="NCBIfam" id="NF007015">
    <property type="entry name" value="PRK09480.1"/>
    <property type="match status" value="1"/>
</dbReference>
<evidence type="ECO:0000256" key="7">
    <source>
        <dbReference type="PROSITE-ProRule" id="PRU00335"/>
    </source>
</evidence>
<dbReference type="InterPro" id="IPR023769">
    <property type="entry name" value="NO_SlmA"/>
</dbReference>
<organism evidence="9 10">
    <name type="scientific">Thiolapillus brandeum</name>
    <dbReference type="NCBI Taxonomy" id="1076588"/>
    <lineage>
        <taxon>Bacteria</taxon>
        <taxon>Pseudomonadati</taxon>
        <taxon>Pseudomonadota</taxon>
        <taxon>Gammaproteobacteria</taxon>
        <taxon>Chromatiales</taxon>
        <taxon>Sedimenticolaceae</taxon>
        <taxon>Thiolapillus</taxon>
    </lineage>
</organism>
<gene>
    <name evidence="6" type="primary">slmA</name>
    <name evidence="9" type="ORF">TBH_C1021</name>
</gene>
<keyword evidence="10" id="KW-1185">Reference proteome</keyword>
<dbReference type="GO" id="GO:0003700">
    <property type="term" value="F:DNA-binding transcription factor activity"/>
    <property type="evidence" value="ECO:0007669"/>
    <property type="project" value="TreeGrafter"/>
</dbReference>
<keyword evidence="2 6" id="KW-0132">Cell division</keyword>
<name>A0A7U6GHX3_9GAMM</name>
<dbReference type="InterPro" id="IPR050109">
    <property type="entry name" value="HTH-type_TetR-like_transc_reg"/>
</dbReference>
<protein>
    <recommendedName>
        <fullName evidence="6">Nucleoid occlusion factor SlmA</fullName>
    </recommendedName>
</protein>
<comment type="subcellular location">
    <subcellularLocation>
        <location evidence="6">Cytoplasm</location>
        <location evidence="6">Nucleoid</location>
    </subcellularLocation>
</comment>
<evidence type="ECO:0000313" key="10">
    <source>
        <dbReference type="Proteomes" id="UP000031631"/>
    </source>
</evidence>
<sequence>MAGERKQAILEALARELEDRPGGKVTTAGLARAVGVSEAALYRHFPSKARMYEGLISFAEDGVFSRINQIMEDDKETRQRCARVLYLLLGFAERNPGIVRLLLGDALVGEHERLHERIQVFFERLQTQFRQILREARLREDVVLSVSSEAAAETLVIYLEGRMRQFLRTRFAVSPLSNWETEWRLIDRGMFS</sequence>
<dbReference type="SUPFAM" id="SSF48498">
    <property type="entry name" value="Tetracyclin repressor-like, C-terminal domain"/>
    <property type="match status" value="1"/>
</dbReference>